<accession>A0A1I6TI06</accession>
<dbReference type="GO" id="GO:0031460">
    <property type="term" value="P:glycine betaine transport"/>
    <property type="evidence" value="ECO:0007669"/>
    <property type="project" value="TreeGrafter"/>
</dbReference>
<proteinExistence type="inferred from homology"/>
<evidence type="ECO:0000256" key="4">
    <source>
        <dbReference type="ARBA" id="ARBA00022989"/>
    </source>
</evidence>
<feature type="transmembrane region" description="Helical" evidence="6">
    <location>
        <begin position="138"/>
        <end position="171"/>
    </location>
</feature>
<sequence length="255" mass="25990">MNALTGAWSWLTTAAHWSGDGGITQRLGEHLYLTALALLAACAIALPLAMWLGHGGGRRVGGALAINISNAGRAVPTFAVLVLLTLTPLARYGELPTLIALVLFSVPPLLTNAYVGIAGTDRDIVQAARGMGMSRWQVLGRVELPLAFPMLMTGVRTAAVQIVATATLAALPGGGGLGRVITAGFANYRTAQVVAGAVLVAVLALAVEGLLALLQRLLDPTRPGRRRAGAAPASGALPPGPHSVPADAAEAPART</sequence>
<dbReference type="InterPro" id="IPR051204">
    <property type="entry name" value="ABC_transp_perm/SBD"/>
</dbReference>
<evidence type="ECO:0000256" key="2">
    <source>
        <dbReference type="ARBA" id="ARBA00022448"/>
    </source>
</evidence>
<gene>
    <name evidence="9" type="ORF">SAMN05444716_104669</name>
</gene>
<dbReference type="STRING" id="1176198.SAMN05444716_104669"/>
<comment type="subcellular location">
    <subcellularLocation>
        <location evidence="6">Cell membrane</location>
        <topology evidence="6">Multi-pass membrane protein</topology>
    </subcellularLocation>
    <subcellularLocation>
        <location evidence="1">Membrane</location>
        <topology evidence="1">Multi-pass membrane protein</topology>
    </subcellularLocation>
</comment>
<evidence type="ECO:0000256" key="6">
    <source>
        <dbReference type="RuleBase" id="RU363032"/>
    </source>
</evidence>
<dbReference type="EMBL" id="FPAB01000004">
    <property type="protein sequence ID" value="SFS88781.1"/>
    <property type="molecule type" value="Genomic_DNA"/>
</dbReference>
<feature type="region of interest" description="Disordered" evidence="7">
    <location>
        <begin position="224"/>
        <end position="255"/>
    </location>
</feature>
<name>A0A1I6TI06_9ACTN</name>
<comment type="similarity">
    <text evidence="6">Belongs to the binding-protein-dependent transport system permease family.</text>
</comment>
<evidence type="ECO:0000256" key="3">
    <source>
        <dbReference type="ARBA" id="ARBA00022692"/>
    </source>
</evidence>
<dbReference type="PANTHER" id="PTHR30177">
    <property type="entry name" value="GLYCINE BETAINE/L-PROLINE TRANSPORT SYSTEM PERMEASE PROTEIN PROW"/>
    <property type="match status" value="1"/>
</dbReference>
<feature type="transmembrane region" description="Helical" evidence="6">
    <location>
        <begin position="191"/>
        <end position="214"/>
    </location>
</feature>
<dbReference type="Proteomes" id="UP000198873">
    <property type="component" value="Unassembled WGS sequence"/>
</dbReference>
<protein>
    <submittedName>
        <fullName evidence="9">Osmoprotectant transport system permease protein</fullName>
    </submittedName>
</protein>
<dbReference type="AlphaFoldDB" id="A0A1I6TI06"/>
<keyword evidence="2 6" id="KW-0813">Transport</keyword>
<evidence type="ECO:0000313" key="9">
    <source>
        <dbReference type="EMBL" id="SFS88781.1"/>
    </source>
</evidence>
<reference evidence="10" key="1">
    <citation type="submission" date="2016-10" db="EMBL/GenBank/DDBJ databases">
        <authorList>
            <person name="Varghese N."/>
            <person name="Submissions S."/>
        </authorList>
    </citation>
    <scope>NUCLEOTIDE SEQUENCE [LARGE SCALE GENOMIC DNA]</scope>
    <source>
        <strain evidence="10">CGMCC 4.7047</strain>
    </source>
</reference>
<dbReference type="InterPro" id="IPR035906">
    <property type="entry name" value="MetI-like_sf"/>
</dbReference>
<feature type="transmembrane region" description="Helical" evidence="6">
    <location>
        <begin position="98"/>
        <end position="117"/>
    </location>
</feature>
<feature type="transmembrane region" description="Helical" evidence="6">
    <location>
        <begin position="31"/>
        <end position="53"/>
    </location>
</feature>
<keyword evidence="10" id="KW-1185">Reference proteome</keyword>
<dbReference type="CDD" id="cd06261">
    <property type="entry name" value="TM_PBP2"/>
    <property type="match status" value="1"/>
</dbReference>
<dbReference type="PROSITE" id="PS50928">
    <property type="entry name" value="ABC_TM1"/>
    <property type="match status" value="1"/>
</dbReference>
<dbReference type="InterPro" id="IPR000515">
    <property type="entry name" value="MetI-like"/>
</dbReference>
<organism evidence="9 10">
    <name type="scientific">Streptomyces harbinensis</name>
    <dbReference type="NCBI Taxonomy" id="1176198"/>
    <lineage>
        <taxon>Bacteria</taxon>
        <taxon>Bacillati</taxon>
        <taxon>Actinomycetota</taxon>
        <taxon>Actinomycetes</taxon>
        <taxon>Kitasatosporales</taxon>
        <taxon>Streptomycetaceae</taxon>
        <taxon>Streptomyces</taxon>
    </lineage>
</organism>
<keyword evidence="4 6" id="KW-1133">Transmembrane helix</keyword>
<dbReference type="GO" id="GO:0005886">
    <property type="term" value="C:plasma membrane"/>
    <property type="evidence" value="ECO:0007669"/>
    <property type="project" value="UniProtKB-SubCell"/>
</dbReference>
<evidence type="ECO:0000256" key="1">
    <source>
        <dbReference type="ARBA" id="ARBA00004141"/>
    </source>
</evidence>
<dbReference type="SUPFAM" id="SSF161098">
    <property type="entry name" value="MetI-like"/>
    <property type="match status" value="1"/>
</dbReference>
<dbReference type="RefSeq" id="WP_093843299.1">
    <property type="nucleotide sequence ID" value="NZ_FPAB01000004.1"/>
</dbReference>
<feature type="domain" description="ABC transmembrane type-1" evidence="8">
    <location>
        <begin position="27"/>
        <end position="211"/>
    </location>
</feature>
<keyword evidence="5 6" id="KW-0472">Membrane</keyword>
<evidence type="ECO:0000256" key="5">
    <source>
        <dbReference type="ARBA" id="ARBA00023136"/>
    </source>
</evidence>
<evidence type="ECO:0000259" key="8">
    <source>
        <dbReference type="PROSITE" id="PS50928"/>
    </source>
</evidence>
<dbReference type="PANTHER" id="PTHR30177:SF33">
    <property type="entry name" value="POSSIBLE OSMOPROTECTANT (GLYCINE BETAINE_CARNITINE_CHOLINE_L-PROLINE) TRANSPORT INTEGRAL MEMBRANE PROTEIN ABC TRANSPORTER PROZ"/>
    <property type="match status" value="1"/>
</dbReference>
<dbReference type="Gene3D" id="1.10.3720.10">
    <property type="entry name" value="MetI-like"/>
    <property type="match status" value="1"/>
</dbReference>
<dbReference type="GO" id="GO:0055085">
    <property type="term" value="P:transmembrane transport"/>
    <property type="evidence" value="ECO:0007669"/>
    <property type="project" value="InterPro"/>
</dbReference>
<dbReference type="Pfam" id="PF00528">
    <property type="entry name" value="BPD_transp_1"/>
    <property type="match status" value="1"/>
</dbReference>
<evidence type="ECO:0000313" key="10">
    <source>
        <dbReference type="Proteomes" id="UP000198873"/>
    </source>
</evidence>
<evidence type="ECO:0000256" key="7">
    <source>
        <dbReference type="SAM" id="MobiDB-lite"/>
    </source>
</evidence>
<keyword evidence="3 6" id="KW-0812">Transmembrane</keyword>